<dbReference type="AlphaFoldDB" id="A0AAV0NEL4"/>
<evidence type="ECO:0000313" key="2">
    <source>
        <dbReference type="Proteomes" id="UP001154282"/>
    </source>
</evidence>
<accession>A0AAV0NEL4</accession>
<dbReference type="InterPro" id="IPR007877">
    <property type="entry name" value="DUF707"/>
</dbReference>
<dbReference type="Pfam" id="PF05212">
    <property type="entry name" value="DUF707"/>
    <property type="match status" value="1"/>
</dbReference>
<name>A0AAV0NEL4_9ROSI</name>
<proteinExistence type="predicted"/>
<dbReference type="Proteomes" id="UP001154282">
    <property type="component" value="Unassembled WGS sequence"/>
</dbReference>
<organism evidence="1 2">
    <name type="scientific">Linum tenue</name>
    <dbReference type="NCBI Taxonomy" id="586396"/>
    <lineage>
        <taxon>Eukaryota</taxon>
        <taxon>Viridiplantae</taxon>
        <taxon>Streptophyta</taxon>
        <taxon>Embryophyta</taxon>
        <taxon>Tracheophyta</taxon>
        <taxon>Spermatophyta</taxon>
        <taxon>Magnoliopsida</taxon>
        <taxon>eudicotyledons</taxon>
        <taxon>Gunneridae</taxon>
        <taxon>Pentapetalae</taxon>
        <taxon>rosids</taxon>
        <taxon>fabids</taxon>
        <taxon>Malpighiales</taxon>
        <taxon>Linaceae</taxon>
        <taxon>Linum</taxon>
    </lineage>
</organism>
<keyword evidence="2" id="KW-1185">Reference proteome</keyword>
<protein>
    <submittedName>
        <fullName evidence="1">Uncharacterized protein</fullName>
    </submittedName>
</protein>
<gene>
    <name evidence="1" type="ORF">LITE_LOCUS32963</name>
</gene>
<reference evidence="1" key="1">
    <citation type="submission" date="2022-08" db="EMBL/GenBank/DDBJ databases">
        <authorList>
            <person name="Gutierrez-Valencia J."/>
        </authorList>
    </citation>
    <scope>NUCLEOTIDE SEQUENCE</scope>
</reference>
<dbReference type="PANTHER" id="PTHR31210:SF38">
    <property type="entry name" value="LYSINE KETOGLUTARATE REDUCTASE TRANS-SPLICING RELATED 1"/>
    <property type="match status" value="1"/>
</dbReference>
<sequence>MSTFLHPCRHTEEKPGWCKEPYWPPCAAFVEIMAPVFSREAWRCVWHMIQNDLVHGWGLDFTMRKCIEVWNIRERESAMGRGEEEVSNRMEDVL</sequence>
<evidence type="ECO:0000313" key="1">
    <source>
        <dbReference type="EMBL" id="CAI0456990.1"/>
    </source>
</evidence>
<comment type="caution">
    <text evidence="1">The sequence shown here is derived from an EMBL/GenBank/DDBJ whole genome shotgun (WGS) entry which is preliminary data.</text>
</comment>
<dbReference type="PANTHER" id="PTHR31210">
    <property type="entry name" value="OS06G0731900 PROTEIN"/>
    <property type="match status" value="1"/>
</dbReference>
<dbReference type="EMBL" id="CAMGYJ010000008">
    <property type="protein sequence ID" value="CAI0456990.1"/>
    <property type="molecule type" value="Genomic_DNA"/>
</dbReference>